<reference evidence="1 2" key="1">
    <citation type="journal article" date="2015" name="Nature">
        <title>rRNA introns, odd ribosomes, and small enigmatic genomes across a large radiation of phyla.</title>
        <authorList>
            <person name="Brown C.T."/>
            <person name="Hug L.A."/>
            <person name="Thomas B.C."/>
            <person name="Sharon I."/>
            <person name="Castelle C.J."/>
            <person name="Singh A."/>
            <person name="Wilkins M.J."/>
            <person name="Williams K.H."/>
            <person name="Banfield J.F."/>
        </authorList>
    </citation>
    <scope>NUCLEOTIDE SEQUENCE [LARGE SCALE GENOMIC DNA]</scope>
</reference>
<evidence type="ECO:0000313" key="1">
    <source>
        <dbReference type="EMBL" id="KKS21832.1"/>
    </source>
</evidence>
<proteinExistence type="predicted"/>
<name>A0A0G0XBR8_UNCKA</name>
<dbReference type="InterPro" id="IPR040837">
    <property type="entry name" value="Bact_RF_family7"/>
</dbReference>
<gene>
    <name evidence="1" type="ORF">UU80_C0019G0012</name>
</gene>
<evidence type="ECO:0000313" key="2">
    <source>
        <dbReference type="Proteomes" id="UP000034920"/>
    </source>
</evidence>
<sequence length="394" mass="46182">MVGDIHEFSEDFTKNLKFFTQKQVPKAITIYMPTSKVWHETSKDRILLKNSLEQAEKELIIYGVRSTDAKELTKNAKKLLRREEFWKEMRDGLALFISENFFKFYKLDKSFKPMSVVQDYFFLTPLASLIERYPDYYVLTISQNDVDIFKGSYGSLSRISTKKVPENIAEALWMDEPEKSIQMKTPKKGGRNAPKGAPIYHGHGAVKESYKNRLTRYARTVNRDLNEEVTDRNLPLVVVTTSFFYYIYREVNTYPNLLDDFIEGSPENMTILELEDESWEIVRSIFTREIQEDIRKYRDMLHTRKALKNIKEIVTSSYQARLEALFVEPDEKVWGNFFEDDNRVTVSSEREPDDEELLNLSLINTLRNGGKVYSLNQLEESINGEQSYTGILRY</sequence>
<protein>
    <submittedName>
        <fullName evidence="1">Uncharacterized protein</fullName>
    </submittedName>
</protein>
<dbReference type="AlphaFoldDB" id="A0A0G0XBR8"/>
<comment type="caution">
    <text evidence="1">The sequence shown here is derived from an EMBL/GenBank/DDBJ whole genome shotgun (WGS) entry which is preliminary data.</text>
</comment>
<dbReference type="EMBL" id="LCCA01000019">
    <property type="protein sequence ID" value="KKS21832.1"/>
    <property type="molecule type" value="Genomic_DNA"/>
</dbReference>
<dbReference type="Pfam" id="PF18849">
    <property type="entry name" value="baeRF_family7"/>
    <property type="match status" value="1"/>
</dbReference>
<dbReference type="Proteomes" id="UP000034920">
    <property type="component" value="Unassembled WGS sequence"/>
</dbReference>
<organism evidence="1 2">
    <name type="scientific">candidate division WWE3 bacterium GW2011_GWA1_41_8</name>
    <dbReference type="NCBI Taxonomy" id="1619103"/>
    <lineage>
        <taxon>Bacteria</taxon>
        <taxon>Katanobacteria</taxon>
    </lineage>
</organism>
<dbReference type="STRING" id="1619103.UU80_C0019G0012"/>
<accession>A0A0G0XBR8</accession>